<dbReference type="Proteomes" id="UP001297422">
    <property type="component" value="Unassembled WGS sequence"/>
</dbReference>
<dbReference type="AlphaFoldDB" id="A0AAJ1F0N9"/>
<evidence type="ECO:0000313" key="10">
    <source>
        <dbReference type="Proteomes" id="UP001297422"/>
    </source>
</evidence>
<keyword evidence="4 7" id="KW-1133">Transmembrane helix</keyword>
<feature type="domain" description="ABC3 transporter permease C-terminal" evidence="8">
    <location>
        <begin position="246"/>
        <end position="364"/>
    </location>
</feature>
<dbReference type="InterPro" id="IPR050250">
    <property type="entry name" value="Macrolide_Exporter_MacB"/>
</dbReference>
<evidence type="ECO:0000256" key="3">
    <source>
        <dbReference type="ARBA" id="ARBA00022692"/>
    </source>
</evidence>
<dbReference type="PANTHER" id="PTHR30572:SF4">
    <property type="entry name" value="ABC TRANSPORTER PERMEASE YTRF"/>
    <property type="match status" value="1"/>
</dbReference>
<dbReference type="Pfam" id="PF02687">
    <property type="entry name" value="FtsX"/>
    <property type="match status" value="1"/>
</dbReference>
<dbReference type="RefSeq" id="WP_173879582.1">
    <property type="nucleotide sequence ID" value="NZ_JAAIMT010000027.1"/>
</dbReference>
<feature type="transmembrane region" description="Helical" evidence="7">
    <location>
        <begin position="285"/>
        <end position="314"/>
    </location>
</feature>
<reference evidence="9" key="1">
    <citation type="submission" date="2021-10" db="EMBL/GenBank/DDBJ databases">
        <title>Collection of gut derived symbiotic bacterial strains cultured from healthy donors.</title>
        <authorList>
            <person name="Lin H."/>
            <person name="Littmann E."/>
            <person name="Claire K."/>
            <person name="Pamer E."/>
        </authorList>
    </citation>
    <scope>NUCLEOTIDE SEQUENCE</scope>
    <source>
        <strain evidence="9">MSK.23.4</strain>
    </source>
</reference>
<feature type="transmembrane region" description="Helical" evidence="7">
    <location>
        <begin position="242"/>
        <end position="264"/>
    </location>
</feature>
<sequence length="369" mass="40675">MIAAVLIGTLGRESLLSVNAQIFGYTPTYAMNISQMNLNDVNKAEDFFEIMDKEPKAKTIVATPKTGLQFAPLECLAELKEKSQQLYKDLSYVETICTTSEYNRIFNLPIYEGQWLSDSKDAMALEAVVNKSAAEIFSTSYMVASPKDSLALIPLNIIGTINDGKEWPVIYINILPLLYRVPNIFEMENAELYWYNKDNMPQNNMQSYISDILYDTVGGEIESINRVDSGDDYSSVIEMLQLGLIVTATLLLFVSVLGQINIGLSSLEQRTHELLIRRALGASRINIAVLVLGSQFILSMLVCIIAVLISVVLVDSVGIFLPIDTPISIPEYPYTATIIAVFTSIITALLGGIIPAIKAAKLEPALALR</sequence>
<proteinExistence type="inferred from homology"/>
<organism evidence="9 10">
    <name type="scientific">Mediterraneibacter gnavus</name>
    <name type="common">Ruminococcus gnavus</name>
    <dbReference type="NCBI Taxonomy" id="33038"/>
    <lineage>
        <taxon>Bacteria</taxon>
        <taxon>Bacillati</taxon>
        <taxon>Bacillota</taxon>
        <taxon>Clostridia</taxon>
        <taxon>Lachnospirales</taxon>
        <taxon>Lachnospiraceae</taxon>
        <taxon>Mediterraneibacter</taxon>
    </lineage>
</organism>
<dbReference type="InterPro" id="IPR003838">
    <property type="entry name" value="ABC3_permease_C"/>
</dbReference>
<dbReference type="EMBL" id="JAJBNC010000011">
    <property type="protein sequence ID" value="MCB5493760.1"/>
    <property type="molecule type" value="Genomic_DNA"/>
</dbReference>
<dbReference type="GO" id="GO:0005886">
    <property type="term" value="C:plasma membrane"/>
    <property type="evidence" value="ECO:0007669"/>
    <property type="project" value="UniProtKB-SubCell"/>
</dbReference>
<name>A0AAJ1F0N9_MEDGN</name>
<dbReference type="PANTHER" id="PTHR30572">
    <property type="entry name" value="MEMBRANE COMPONENT OF TRANSPORTER-RELATED"/>
    <property type="match status" value="1"/>
</dbReference>
<gene>
    <name evidence="9" type="ORF">LIQ10_08395</name>
</gene>
<keyword evidence="5 7" id="KW-0472">Membrane</keyword>
<keyword evidence="3 7" id="KW-0812">Transmembrane</keyword>
<evidence type="ECO:0000256" key="2">
    <source>
        <dbReference type="ARBA" id="ARBA00022475"/>
    </source>
</evidence>
<comment type="similarity">
    <text evidence="6">Belongs to the ABC-4 integral membrane protein family.</text>
</comment>
<evidence type="ECO:0000256" key="6">
    <source>
        <dbReference type="ARBA" id="ARBA00038076"/>
    </source>
</evidence>
<evidence type="ECO:0000256" key="1">
    <source>
        <dbReference type="ARBA" id="ARBA00004651"/>
    </source>
</evidence>
<feature type="transmembrane region" description="Helical" evidence="7">
    <location>
        <begin position="334"/>
        <end position="357"/>
    </location>
</feature>
<evidence type="ECO:0000313" key="9">
    <source>
        <dbReference type="EMBL" id="MCB5493760.1"/>
    </source>
</evidence>
<accession>A0AAJ1F0N9</accession>
<evidence type="ECO:0000256" key="5">
    <source>
        <dbReference type="ARBA" id="ARBA00023136"/>
    </source>
</evidence>
<evidence type="ECO:0000259" key="8">
    <source>
        <dbReference type="Pfam" id="PF02687"/>
    </source>
</evidence>
<keyword evidence="2" id="KW-1003">Cell membrane</keyword>
<protein>
    <submittedName>
        <fullName evidence="9">FtsX-like permease family protein</fullName>
    </submittedName>
</protein>
<comment type="caution">
    <text evidence="9">The sequence shown here is derived from an EMBL/GenBank/DDBJ whole genome shotgun (WGS) entry which is preliminary data.</text>
</comment>
<dbReference type="GO" id="GO:0022857">
    <property type="term" value="F:transmembrane transporter activity"/>
    <property type="evidence" value="ECO:0007669"/>
    <property type="project" value="TreeGrafter"/>
</dbReference>
<comment type="subcellular location">
    <subcellularLocation>
        <location evidence="1">Cell membrane</location>
        <topology evidence="1">Multi-pass membrane protein</topology>
    </subcellularLocation>
</comment>
<evidence type="ECO:0000256" key="7">
    <source>
        <dbReference type="SAM" id="Phobius"/>
    </source>
</evidence>
<evidence type="ECO:0000256" key="4">
    <source>
        <dbReference type="ARBA" id="ARBA00022989"/>
    </source>
</evidence>